<accession>A0ABV2W1Z0</accession>
<keyword evidence="2" id="KW-1185">Reference proteome</keyword>
<dbReference type="InterPro" id="IPR036691">
    <property type="entry name" value="Endo/exonu/phosph_ase_sf"/>
</dbReference>
<dbReference type="Proteomes" id="UP001550378">
    <property type="component" value="Unassembled WGS sequence"/>
</dbReference>
<dbReference type="EMBL" id="JBEXZR010000006">
    <property type="protein sequence ID" value="MEU0707543.1"/>
    <property type="molecule type" value="Genomic_DNA"/>
</dbReference>
<organism evidence="1 2">
    <name type="scientific">Streptomyces lavendulocolor</name>
    <dbReference type="NCBI Taxonomy" id="67316"/>
    <lineage>
        <taxon>Bacteria</taxon>
        <taxon>Bacillati</taxon>
        <taxon>Actinomycetota</taxon>
        <taxon>Actinomycetes</taxon>
        <taxon>Kitasatosporales</taxon>
        <taxon>Streptomycetaceae</taxon>
        <taxon>Streptomyces</taxon>
    </lineage>
</organism>
<evidence type="ECO:0000313" key="1">
    <source>
        <dbReference type="EMBL" id="MEU0707543.1"/>
    </source>
</evidence>
<proteinExistence type="predicted"/>
<dbReference type="GO" id="GO:0004519">
    <property type="term" value="F:endonuclease activity"/>
    <property type="evidence" value="ECO:0007669"/>
    <property type="project" value="UniProtKB-KW"/>
</dbReference>
<name>A0ABV2W1Z0_9ACTN</name>
<protein>
    <submittedName>
        <fullName evidence="1">Endonuclease/exonuclease/phosphatase family protein</fullName>
    </submittedName>
</protein>
<keyword evidence="1" id="KW-0540">Nuclease</keyword>
<keyword evidence="1" id="KW-0255">Endonuclease</keyword>
<gene>
    <name evidence="1" type="ORF">ABZ508_09210</name>
</gene>
<sequence>MTKPRILTIANWNFEANGKGDLHTRHIAHRKLASLGANLVFRQEMWGADNDGRQVMQELERHLGMRGWLGERACTAIFADHNFQVLRQWSAPSLYVLPPTALTMRYTPAGPDAAPFVAVSYHLNYASPTNRLIEAEWLTTWADKRWTTPQGGTAVLPCISGGDANSYPHADVEGAPALPVLEDIQDRPHRLHRSYLGPDGRRLMDTRPDAALRTAGLEDVARHRALAGDLKAVARTVDRCDTHGPDARIDRVYVTPELLPAVRDVDVIEVPLDLSDHHMARVKLEADVLADILRAVFAGAA</sequence>
<reference evidence="1 2" key="1">
    <citation type="submission" date="2024-06" db="EMBL/GenBank/DDBJ databases">
        <title>The Natural Products Discovery Center: Release of the First 8490 Sequenced Strains for Exploring Actinobacteria Biosynthetic Diversity.</title>
        <authorList>
            <person name="Kalkreuter E."/>
            <person name="Kautsar S.A."/>
            <person name="Yang D."/>
            <person name="Bader C.D."/>
            <person name="Teijaro C.N."/>
            <person name="Fluegel L."/>
            <person name="Davis C.M."/>
            <person name="Simpson J.R."/>
            <person name="Lauterbach L."/>
            <person name="Steele A.D."/>
            <person name="Gui C."/>
            <person name="Meng S."/>
            <person name="Li G."/>
            <person name="Viehrig K."/>
            <person name="Ye F."/>
            <person name="Su P."/>
            <person name="Kiefer A.F."/>
            <person name="Nichols A."/>
            <person name="Cepeda A.J."/>
            <person name="Yan W."/>
            <person name="Fan B."/>
            <person name="Jiang Y."/>
            <person name="Adhikari A."/>
            <person name="Zheng C.-J."/>
            <person name="Schuster L."/>
            <person name="Cowan T.M."/>
            <person name="Smanski M.J."/>
            <person name="Chevrette M.G."/>
            <person name="De Carvalho L.P.S."/>
            <person name="Shen B."/>
        </authorList>
    </citation>
    <scope>NUCLEOTIDE SEQUENCE [LARGE SCALE GENOMIC DNA]</scope>
    <source>
        <strain evidence="1 2">NPDC006337</strain>
    </source>
</reference>
<keyword evidence="1" id="KW-0378">Hydrolase</keyword>
<evidence type="ECO:0000313" key="2">
    <source>
        <dbReference type="Proteomes" id="UP001550378"/>
    </source>
</evidence>
<dbReference type="Gene3D" id="3.60.10.10">
    <property type="entry name" value="Endonuclease/exonuclease/phosphatase"/>
    <property type="match status" value="1"/>
</dbReference>
<dbReference type="RefSeq" id="WP_189905194.1">
    <property type="nucleotide sequence ID" value="NZ_JBEXZO010000068.1"/>
</dbReference>
<dbReference type="SUPFAM" id="SSF56219">
    <property type="entry name" value="DNase I-like"/>
    <property type="match status" value="1"/>
</dbReference>
<comment type="caution">
    <text evidence="1">The sequence shown here is derived from an EMBL/GenBank/DDBJ whole genome shotgun (WGS) entry which is preliminary data.</text>
</comment>